<keyword evidence="3" id="KW-1185">Reference proteome</keyword>
<dbReference type="AlphaFoldDB" id="A0AAW9QB51"/>
<protein>
    <submittedName>
        <fullName evidence="2">DUF748 domain-containing protein</fullName>
    </submittedName>
</protein>
<name>A0AAW9QB51_9BURK</name>
<feature type="region of interest" description="Disordered" evidence="1">
    <location>
        <begin position="1112"/>
        <end position="1133"/>
    </location>
</feature>
<reference evidence="2 3" key="1">
    <citation type="submission" date="2024-02" db="EMBL/GenBank/DDBJ databases">
        <title>Genome sequence of Aquincola sp. MAHUQ-54.</title>
        <authorList>
            <person name="Huq M.A."/>
        </authorList>
    </citation>
    <scope>NUCLEOTIDE SEQUENCE [LARGE SCALE GENOMIC DNA]</scope>
    <source>
        <strain evidence="2 3">MAHUQ-54</strain>
    </source>
</reference>
<evidence type="ECO:0000313" key="3">
    <source>
        <dbReference type="Proteomes" id="UP001336250"/>
    </source>
</evidence>
<dbReference type="InterPro" id="IPR008023">
    <property type="entry name" value="DUF748"/>
</dbReference>
<dbReference type="GO" id="GO:0005886">
    <property type="term" value="C:plasma membrane"/>
    <property type="evidence" value="ECO:0007669"/>
    <property type="project" value="TreeGrafter"/>
</dbReference>
<feature type="region of interest" description="Disordered" evidence="1">
    <location>
        <begin position="328"/>
        <end position="349"/>
    </location>
</feature>
<dbReference type="EMBL" id="JAZIBG010000019">
    <property type="protein sequence ID" value="MEF7613583.1"/>
    <property type="molecule type" value="Genomic_DNA"/>
</dbReference>
<dbReference type="InterPro" id="IPR036737">
    <property type="entry name" value="OmpA-like_sf"/>
</dbReference>
<feature type="compositionally biased region" description="Low complexity" evidence="1">
    <location>
        <begin position="1118"/>
        <end position="1131"/>
    </location>
</feature>
<organism evidence="2 3">
    <name type="scientific">Aquincola agrisoli</name>
    <dbReference type="NCBI Taxonomy" id="3119538"/>
    <lineage>
        <taxon>Bacteria</taxon>
        <taxon>Pseudomonadati</taxon>
        <taxon>Pseudomonadota</taxon>
        <taxon>Betaproteobacteria</taxon>
        <taxon>Burkholderiales</taxon>
        <taxon>Sphaerotilaceae</taxon>
        <taxon>Aquincola</taxon>
    </lineage>
</organism>
<dbReference type="PANTHER" id="PTHR30441">
    <property type="entry name" value="DUF748 DOMAIN-CONTAINING PROTEIN"/>
    <property type="match status" value="1"/>
</dbReference>
<accession>A0AAW9QB51</accession>
<evidence type="ECO:0000313" key="2">
    <source>
        <dbReference type="EMBL" id="MEF7613583.1"/>
    </source>
</evidence>
<dbReference type="GO" id="GO:0090313">
    <property type="term" value="P:regulation of protein targeting to membrane"/>
    <property type="evidence" value="ECO:0007669"/>
    <property type="project" value="TreeGrafter"/>
</dbReference>
<dbReference type="Gene3D" id="3.30.1330.60">
    <property type="entry name" value="OmpA-like domain"/>
    <property type="match status" value="1"/>
</dbReference>
<gene>
    <name evidence="2" type="ORF">V4F39_06625</name>
</gene>
<dbReference type="Pfam" id="PF05359">
    <property type="entry name" value="DUF748"/>
    <property type="match status" value="2"/>
</dbReference>
<dbReference type="Proteomes" id="UP001336250">
    <property type="component" value="Unassembled WGS sequence"/>
</dbReference>
<dbReference type="InterPro" id="IPR052894">
    <property type="entry name" value="AsmA-related"/>
</dbReference>
<comment type="caution">
    <text evidence="2">The sequence shown here is derived from an EMBL/GenBank/DDBJ whole genome shotgun (WGS) entry which is preliminary data.</text>
</comment>
<evidence type="ECO:0000256" key="1">
    <source>
        <dbReference type="SAM" id="MobiDB-lite"/>
    </source>
</evidence>
<sequence length="1253" mass="129990">MHRLGLAVLVLAAAWLLLWLAVPPLLKSQAQQRLSALLGREVTIGAIDFAPWALALTVSDLRIASAAGASAPAQLEVGRLHVNATAASLLRWAPVVEALEIDDPVLRVARVAEGRLDVDDVLARLAPPPQSAPSEPARFALYNLQLRGGRVLVDDQSVATRHDVSGLTVSLPFLSNLPADIAVKVEPRLAFQLDGSPFDTGAQVLPFSEVRSGRVALRVIDLNLSRWAAYVPPGAPARPQRGSLSTTLDIEFSIDAAGVPTLALRGTASLRDVALADASGAPLAAWQQLQVELADVQPLARRLAFGAVQLDGLQLEARRSVDGRVNLADLAGGPPAPPAPAASPTPAGAASAKAAPLASPWQVSVQSFRLGGAAVRWQDAAVSPAAALKLDGVEVAAGPFSLADGTPMPLRWSARLAGAGAGAAHVTGEGRAGPAAAALSVDLQDLDLAWLAPYVAEHLVPRLSGRVALQGRLDWAAGDAPRLAFDVDALRVSDLRLDEAAGARAPLASWRVLALADSRVDLLAREVAVGRLTIEQPQLDVARAADGSFNLAAWLRASPSGTAATGPAPPAAPVAGPAWQLRLREWAIDGGRVRWRDARPANAPLPVPVALQLSGLRVAGKGLAWPSGPRAAPAQLQVSARLSEEGAVRAGEAARIEWSGQLAPDPLLARGELRIERLPVHALAPYAPTGLQLVLAHADAGWRGRVSVQHRPTGVDVAADGDAQLTDVQLLALTPEGAAGDELLNWQRFDLKGLRVRLAPGAAPSVEVAEAALSDFYSRLVITEQGRFNLRDVAAPPAAAASAPAEPARTVSAPALASASAAASAASRPEGMAEVDTGGLPLVLSVGSTRITNGRVDFTDRFVKPNYSAALSELNGTLGAFRAGSREMATLALRGRVAGTGLLDVSGALNPTADPLALDIRAKATEIELAPLSPYAGRYAGYAIERGKLSMDVAYRIDPDGQLAATNRIVLNQLTFGERVDSPDATKLPVTLAIALLKDRNGVIDLDLPVSGSINDPQFSVFGIVMKIIGNLLVKAITAPFSLLSGGGDDLSVVEFLPGTDRLAPAGLAAVDKVAKALADRPGLSLTVSGSSDPVAERDAIRAAALEARLEAERRRGAPSPATAASAASAPEPIPAGERAALLRRVYADTRLPDKPRNLIGLAKDLPDAEMESRLKAVLPVTEEGARALALQRGAAVRDALLAKGLPSDRIFLAAPKLRGEEAAGPADAASAPKAGEVPAAWTPRAQLVLSAR</sequence>
<feature type="compositionally biased region" description="Pro residues" evidence="1">
    <location>
        <begin position="334"/>
        <end position="343"/>
    </location>
</feature>
<dbReference type="PANTHER" id="PTHR30441:SF8">
    <property type="entry name" value="DUF748 DOMAIN-CONTAINING PROTEIN"/>
    <property type="match status" value="1"/>
</dbReference>
<dbReference type="RefSeq" id="WP_332288526.1">
    <property type="nucleotide sequence ID" value="NZ_JAZIBG010000019.1"/>
</dbReference>
<proteinExistence type="predicted"/>